<protein>
    <recommendedName>
        <fullName evidence="3">alanine racemase</fullName>
        <ecNumber evidence="3">5.1.1.1</ecNumber>
    </recommendedName>
</protein>
<evidence type="ECO:0000259" key="6">
    <source>
        <dbReference type="SMART" id="SM01005"/>
    </source>
</evidence>
<evidence type="ECO:0000313" key="8">
    <source>
        <dbReference type="Proteomes" id="UP001268610"/>
    </source>
</evidence>
<dbReference type="PANTHER" id="PTHR30511">
    <property type="entry name" value="ALANINE RACEMASE"/>
    <property type="match status" value="1"/>
</dbReference>
<dbReference type="GO" id="GO:0030632">
    <property type="term" value="P:D-alanine biosynthetic process"/>
    <property type="evidence" value="ECO:0007669"/>
    <property type="project" value="TreeGrafter"/>
</dbReference>
<dbReference type="GO" id="GO:0008784">
    <property type="term" value="F:alanine racemase activity"/>
    <property type="evidence" value="ECO:0007669"/>
    <property type="project" value="UniProtKB-EC"/>
</dbReference>
<dbReference type="AlphaFoldDB" id="A0AAJ2LSP2"/>
<dbReference type="GO" id="GO:0005829">
    <property type="term" value="C:cytosol"/>
    <property type="evidence" value="ECO:0007669"/>
    <property type="project" value="TreeGrafter"/>
</dbReference>
<evidence type="ECO:0000313" key="7">
    <source>
        <dbReference type="EMBL" id="MDR9779054.1"/>
    </source>
</evidence>
<gene>
    <name evidence="7" type="ORF">RJJ65_41630</name>
</gene>
<accession>A0AAJ2LSP2</accession>
<keyword evidence="5" id="KW-0413">Isomerase</keyword>
<sequence>PVLGRVSMDLMAVDLTDLAETIQIGQLVELWGNYPEVDQLAQYNQTIGYELLCRLSARPERRIID</sequence>
<proteinExistence type="predicted"/>
<evidence type="ECO:0000256" key="3">
    <source>
        <dbReference type="ARBA" id="ARBA00013089"/>
    </source>
</evidence>
<evidence type="ECO:0000256" key="1">
    <source>
        <dbReference type="ARBA" id="ARBA00000316"/>
    </source>
</evidence>
<dbReference type="EMBL" id="JAVLSF010001526">
    <property type="protein sequence ID" value="MDR9779054.1"/>
    <property type="molecule type" value="Genomic_DNA"/>
</dbReference>
<dbReference type="EC" id="5.1.1.1" evidence="3"/>
<dbReference type="Proteomes" id="UP001268610">
    <property type="component" value="Unassembled WGS sequence"/>
</dbReference>
<dbReference type="Pfam" id="PF00842">
    <property type="entry name" value="Ala_racemase_C"/>
    <property type="match status" value="1"/>
</dbReference>
<dbReference type="InterPro" id="IPR009006">
    <property type="entry name" value="Ala_racemase/Decarboxylase_C"/>
</dbReference>
<evidence type="ECO:0000256" key="2">
    <source>
        <dbReference type="ARBA" id="ARBA00001933"/>
    </source>
</evidence>
<dbReference type="PANTHER" id="PTHR30511:SF0">
    <property type="entry name" value="ALANINE RACEMASE, CATABOLIC-RELATED"/>
    <property type="match status" value="1"/>
</dbReference>
<comment type="catalytic activity">
    <reaction evidence="1">
        <text>L-alanine = D-alanine</text>
        <dbReference type="Rhea" id="RHEA:20249"/>
        <dbReference type="ChEBI" id="CHEBI:57416"/>
        <dbReference type="ChEBI" id="CHEBI:57972"/>
        <dbReference type="EC" id="5.1.1.1"/>
    </reaction>
</comment>
<reference evidence="7" key="1">
    <citation type="submission" date="2023-04" db="EMBL/GenBank/DDBJ databases">
        <title>Genomic characterization of faba bean (Vicia faba) microsymbionts in Mexican soils.</title>
        <authorList>
            <person name="Rivera Orduna F.N."/>
            <person name="Guevara-Luna J."/>
            <person name="Yan J."/>
            <person name="Arroyo-Herrera I."/>
            <person name="Li Y."/>
            <person name="Vasquez-Murrieta M.S."/>
            <person name="Wang E.T."/>
        </authorList>
    </citation>
    <scope>NUCLEOTIDE SEQUENCE</scope>
    <source>
        <strain evidence="7">CH26</strain>
    </source>
</reference>
<organism evidence="7 8">
    <name type="scientific">Rhizobium hidalgonense</name>
    <dbReference type="NCBI Taxonomy" id="1538159"/>
    <lineage>
        <taxon>Bacteria</taxon>
        <taxon>Pseudomonadati</taxon>
        <taxon>Pseudomonadota</taxon>
        <taxon>Alphaproteobacteria</taxon>
        <taxon>Hyphomicrobiales</taxon>
        <taxon>Rhizobiaceae</taxon>
        <taxon>Rhizobium/Agrobacterium group</taxon>
        <taxon>Rhizobium</taxon>
    </lineage>
</organism>
<dbReference type="RefSeq" id="WP_310866969.1">
    <property type="nucleotide sequence ID" value="NZ_JAVLSF010001526.1"/>
</dbReference>
<feature type="non-terminal residue" evidence="7">
    <location>
        <position position="1"/>
    </location>
</feature>
<keyword evidence="4" id="KW-0663">Pyridoxal phosphate</keyword>
<dbReference type="InterPro" id="IPR011079">
    <property type="entry name" value="Ala_racemase_C"/>
</dbReference>
<dbReference type="GO" id="GO:0030170">
    <property type="term" value="F:pyridoxal phosphate binding"/>
    <property type="evidence" value="ECO:0007669"/>
    <property type="project" value="TreeGrafter"/>
</dbReference>
<evidence type="ECO:0000256" key="5">
    <source>
        <dbReference type="ARBA" id="ARBA00023235"/>
    </source>
</evidence>
<dbReference type="SMART" id="SM01005">
    <property type="entry name" value="Ala_racemase_C"/>
    <property type="match status" value="1"/>
</dbReference>
<feature type="domain" description="Alanine racemase C-terminal" evidence="6">
    <location>
        <begin position="1"/>
        <end position="64"/>
    </location>
</feature>
<name>A0AAJ2LSP2_9HYPH</name>
<dbReference type="Gene3D" id="2.40.37.10">
    <property type="entry name" value="Lyase, Ornithine Decarboxylase, Chain A, domain 1"/>
    <property type="match status" value="1"/>
</dbReference>
<comment type="cofactor">
    <cofactor evidence="2">
        <name>pyridoxal 5'-phosphate</name>
        <dbReference type="ChEBI" id="CHEBI:597326"/>
    </cofactor>
</comment>
<dbReference type="InterPro" id="IPR000821">
    <property type="entry name" value="Ala_racemase"/>
</dbReference>
<comment type="caution">
    <text evidence="7">The sequence shown here is derived from an EMBL/GenBank/DDBJ whole genome shotgun (WGS) entry which is preliminary data.</text>
</comment>
<evidence type="ECO:0000256" key="4">
    <source>
        <dbReference type="ARBA" id="ARBA00022898"/>
    </source>
</evidence>
<dbReference type="SUPFAM" id="SSF50621">
    <property type="entry name" value="Alanine racemase C-terminal domain-like"/>
    <property type="match status" value="1"/>
</dbReference>